<keyword evidence="2 3" id="KW-0694">RNA-binding</keyword>
<dbReference type="Gene3D" id="3.30.300.20">
    <property type="match status" value="1"/>
</dbReference>
<dbReference type="HAMAP" id="MF_00088">
    <property type="entry name" value="KhpA"/>
    <property type="match status" value="1"/>
</dbReference>
<keyword evidence="3" id="KW-0133">Cell shape</keyword>
<dbReference type="GO" id="GO:0003723">
    <property type="term" value="F:RNA binding"/>
    <property type="evidence" value="ECO:0007669"/>
    <property type="project" value="UniProtKB-UniRule"/>
</dbReference>
<dbReference type="SUPFAM" id="SSF54814">
    <property type="entry name" value="Prokaryotic type KH domain (KH-domain type II)"/>
    <property type="match status" value="1"/>
</dbReference>
<dbReference type="Pfam" id="PF13083">
    <property type="entry name" value="KH_KhpA-B"/>
    <property type="match status" value="1"/>
</dbReference>
<evidence type="ECO:0000313" key="4">
    <source>
        <dbReference type="EMBL" id="MXY94137.1"/>
    </source>
</evidence>
<keyword evidence="3" id="KW-0143">Chaperone</keyword>
<keyword evidence="1 3" id="KW-0963">Cytoplasm</keyword>
<protein>
    <recommendedName>
        <fullName evidence="3">RNA-binding protein KhpA</fullName>
    </recommendedName>
    <alternativeName>
        <fullName evidence="3">KH-domain protein A</fullName>
    </alternativeName>
</protein>
<accession>A0A6B0YU48</accession>
<dbReference type="AlphaFoldDB" id="A0A6B0YU48"/>
<evidence type="ECO:0000256" key="2">
    <source>
        <dbReference type="ARBA" id="ARBA00022884"/>
    </source>
</evidence>
<dbReference type="InterPro" id="IPR015946">
    <property type="entry name" value="KH_dom-like_a/b"/>
</dbReference>
<dbReference type="InterPro" id="IPR009019">
    <property type="entry name" value="KH_sf_prok-type"/>
</dbReference>
<dbReference type="PANTHER" id="PTHR34654">
    <property type="entry name" value="UPF0109 PROTEIN SCO5592"/>
    <property type="match status" value="1"/>
</dbReference>
<dbReference type="CDD" id="cd22533">
    <property type="entry name" value="KH-II_YlqC-like"/>
    <property type="match status" value="1"/>
</dbReference>
<keyword evidence="3" id="KW-0961">Cell wall biogenesis/degradation</keyword>
<dbReference type="PANTHER" id="PTHR34654:SF1">
    <property type="entry name" value="RNA-BINDING PROTEIN KHPA"/>
    <property type="match status" value="1"/>
</dbReference>
<comment type="subunit">
    <text evidence="3">Forms a complex with KhpB.</text>
</comment>
<dbReference type="GO" id="GO:0008360">
    <property type="term" value="P:regulation of cell shape"/>
    <property type="evidence" value="ECO:0007669"/>
    <property type="project" value="UniProtKB-KW"/>
</dbReference>
<proteinExistence type="inferred from homology"/>
<evidence type="ECO:0000256" key="3">
    <source>
        <dbReference type="HAMAP-Rule" id="MF_00088"/>
    </source>
</evidence>
<dbReference type="EMBL" id="VXRG01000100">
    <property type="protein sequence ID" value="MXY94137.1"/>
    <property type="molecule type" value="Genomic_DNA"/>
</dbReference>
<name>A0A6B0YU48_9CHLR</name>
<sequence length="75" mass="8517">MKELVEFMARALVESPDEVHVSERVYRERVVLRLQVAPEDAGRVIGKNGRVANAMRSVLKVASIRQSRDVILKIM</sequence>
<evidence type="ECO:0000256" key="1">
    <source>
        <dbReference type="ARBA" id="ARBA00022490"/>
    </source>
</evidence>
<comment type="similarity">
    <text evidence="3">Belongs to the KhpA RNA-binding protein family.</text>
</comment>
<dbReference type="GO" id="GO:0071555">
    <property type="term" value="P:cell wall organization"/>
    <property type="evidence" value="ECO:0007669"/>
    <property type="project" value="UniProtKB-KW"/>
</dbReference>
<comment type="caution">
    <text evidence="4">The sequence shown here is derived from an EMBL/GenBank/DDBJ whole genome shotgun (WGS) entry which is preliminary data.</text>
</comment>
<reference evidence="4" key="1">
    <citation type="submission" date="2019-09" db="EMBL/GenBank/DDBJ databases">
        <title>Characterisation of the sponge microbiome using genome-centric metagenomics.</title>
        <authorList>
            <person name="Engelberts J.P."/>
            <person name="Robbins S.J."/>
            <person name="De Goeij J.M."/>
            <person name="Aranda M."/>
            <person name="Bell S.C."/>
            <person name="Webster N.S."/>
        </authorList>
    </citation>
    <scope>NUCLEOTIDE SEQUENCE</scope>
    <source>
        <strain evidence="4">SB0664_bin_27</strain>
    </source>
</reference>
<dbReference type="InterPro" id="IPR020627">
    <property type="entry name" value="KhpA"/>
</dbReference>
<dbReference type="GO" id="GO:0005737">
    <property type="term" value="C:cytoplasm"/>
    <property type="evidence" value="ECO:0007669"/>
    <property type="project" value="UniProtKB-SubCell"/>
</dbReference>
<comment type="function">
    <text evidence="3">A probable RNA chaperone. Forms a complex with KhpB which binds to cellular RNA and controls its expression. Plays a role in peptidoglycan (PG) homeostasis and cell length regulation.</text>
</comment>
<organism evidence="4">
    <name type="scientific">Caldilineaceae bacterium SB0664_bin_27</name>
    <dbReference type="NCBI Taxonomy" id="2605260"/>
    <lineage>
        <taxon>Bacteria</taxon>
        <taxon>Bacillati</taxon>
        <taxon>Chloroflexota</taxon>
        <taxon>Caldilineae</taxon>
        <taxon>Caldilineales</taxon>
        <taxon>Caldilineaceae</taxon>
    </lineage>
</organism>
<comment type="subcellular location">
    <subcellularLocation>
        <location evidence="3">Cytoplasm</location>
    </subcellularLocation>
</comment>
<gene>
    <name evidence="3" type="primary">khpA</name>
    <name evidence="4" type="ORF">F4Y42_11910</name>
</gene>
<dbReference type="GO" id="GO:0009252">
    <property type="term" value="P:peptidoglycan biosynthetic process"/>
    <property type="evidence" value="ECO:0007669"/>
    <property type="project" value="UniProtKB-UniRule"/>
</dbReference>